<keyword evidence="9" id="KW-0256">Endoplasmic reticulum</keyword>
<sequence>MIFIVSGIILVTVLAFYIRQTYSRFSNYGVKHFKTLPFLGNMTNIILGTSTVAEELTRLYYDFRDERFVGRYEFTKPTIVVKDLDLLKKITIKDFEHFLDHRQFVDEENDALFTRNLFSLRGEEWKEMRATLSPAFTGSKIKQMVPFMEEVGNRMILVLKEQIKQSKSGVLEVDIKDLTSRYTNDVIFSCAFGLQVDSHSERENQFYKVGKMATTFSFRQAILFSLGAALPWLVKILNLQIFSNTTKEFFTNIVLNTMKDRESHKIMRPDMIQILMDLKKGKLKYEEKNGADTEEDTGFATVEESAVGKKKVDREWSDVDLIAQAVLFFIAGYETISTATSFTLHELALNPEVQERLAKEIKEQDDKNGGNVNFNSIQNLAYLDMVISESLRMWPPLMQLDRVCVKDYNMGKPNPKAPKDYIMRKGEYISIPAWPIHRDPDFYPNPDKFDPERFSPENKHKINPFTYMPFGIGPRNCIGSRFALCECKVLLYQILLHAEVLPSGKTCIPSKLSSDSLSSSLLGGHWLNIKARS</sequence>
<dbReference type="Pfam" id="PF00067">
    <property type="entry name" value="p450"/>
    <property type="match status" value="1"/>
</dbReference>
<keyword evidence="10" id="KW-0492">Microsome</keyword>
<comment type="subcellular location">
    <subcellularLocation>
        <location evidence="4">Endoplasmic reticulum membrane</location>
        <topology evidence="4">Peripheral membrane protein</topology>
    </subcellularLocation>
    <subcellularLocation>
        <location evidence="3">Microsome membrane</location>
        <topology evidence="3">Peripheral membrane protein</topology>
    </subcellularLocation>
</comment>
<evidence type="ECO:0000256" key="2">
    <source>
        <dbReference type="ARBA" id="ARBA00003690"/>
    </source>
</evidence>
<dbReference type="AlphaFoldDB" id="A0AAU9V716"/>
<protein>
    <recommendedName>
        <fullName evidence="6">unspecific monooxygenase</fullName>
        <ecNumber evidence="6">1.14.14.1</ecNumber>
    </recommendedName>
</protein>
<name>A0AAU9V716_EUPED</name>
<evidence type="ECO:0000256" key="8">
    <source>
        <dbReference type="ARBA" id="ARBA00022723"/>
    </source>
</evidence>
<dbReference type="Proteomes" id="UP001153954">
    <property type="component" value="Unassembled WGS sequence"/>
</dbReference>
<organism evidence="18 19">
    <name type="scientific">Euphydryas editha</name>
    <name type="common">Edith's checkerspot</name>
    <dbReference type="NCBI Taxonomy" id="104508"/>
    <lineage>
        <taxon>Eukaryota</taxon>
        <taxon>Metazoa</taxon>
        <taxon>Ecdysozoa</taxon>
        <taxon>Arthropoda</taxon>
        <taxon>Hexapoda</taxon>
        <taxon>Insecta</taxon>
        <taxon>Pterygota</taxon>
        <taxon>Neoptera</taxon>
        <taxon>Endopterygota</taxon>
        <taxon>Lepidoptera</taxon>
        <taxon>Glossata</taxon>
        <taxon>Ditrysia</taxon>
        <taxon>Papilionoidea</taxon>
        <taxon>Nymphalidae</taxon>
        <taxon>Nymphalinae</taxon>
        <taxon>Euphydryas</taxon>
    </lineage>
</organism>
<keyword evidence="12 16" id="KW-0408">Iron</keyword>
<dbReference type="FunFam" id="1.10.630.10:FF:000042">
    <property type="entry name" value="Cytochrome P450"/>
    <property type="match status" value="1"/>
</dbReference>
<dbReference type="Gene3D" id="1.10.630.10">
    <property type="entry name" value="Cytochrome P450"/>
    <property type="match status" value="1"/>
</dbReference>
<evidence type="ECO:0000256" key="11">
    <source>
        <dbReference type="ARBA" id="ARBA00023002"/>
    </source>
</evidence>
<evidence type="ECO:0000256" key="1">
    <source>
        <dbReference type="ARBA" id="ARBA00001971"/>
    </source>
</evidence>
<comment type="similarity">
    <text evidence="5 17">Belongs to the cytochrome P450 family.</text>
</comment>
<dbReference type="InterPro" id="IPR036396">
    <property type="entry name" value="Cyt_P450_sf"/>
</dbReference>
<keyword evidence="8 16" id="KW-0479">Metal-binding</keyword>
<evidence type="ECO:0000256" key="15">
    <source>
        <dbReference type="ARBA" id="ARBA00047827"/>
    </source>
</evidence>
<proteinExistence type="inferred from homology"/>
<dbReference type="EMBL" id="CAKOGL010000029">
    <property type="protein sequence ID" value="CAH2105997.1"/>
    <property type="molecule type" value="Genomic_DNA"/>
</dbReference>
<evidence type="ECO:0000256" key="3">
    <source>
        <dbReference type="ARBA" id="ARBA00004174"/>
    </source>
</evidence>
<evidence type="ECO:0000256" key="13">
    <source>
        <dbReference type="ARBA" id="ARBA00023033"/>
    </source>
</evidence>
<keyword evidence="14" id="KW-0472">Membrane</keyword>
<dbReference type="GO" id="GO:0020037">
    <property type="term" value="F:heme binding"/>
    <property type="evidence" value="ECO:0007669"/>
    <property type="project" value="InterPro"/>
</dbReference>
<dbReference type="InterPro" id="IPR002403">
    <property type="entry name" value="Cyt_P450_E_grp-IV"/>
</dbReference>
<dbReference type="InterPro" id="IPR017972">
    <property type="entry name" value="Cyt_P450_CS"/>
</dbReference>
<dbReference type="PANTHER" id="PTHR24292:SF54">
    <property type="entry name" value="CYP9F3-RELATED"/>
    <property type="match status" value="1"/>
</dbReference>
<dbReference type="InterPro" id="IPR050476">
    <property type="entry name" value="Insect_CytP450_Detox"/>
</dbReference>
<dbReference type="GO" id="GO:0016712">
    <property type="term" value="F:oxidoreductase activity, acting on paired donors, with incorporation or reduction of molecular oxygen, reduced flavin or flavoprotein as one donor, and incorporation of one atom of oxygen"/>
    <property type="evidence" value="ECO:0007669"/>
    <property type="project" value="UniProtKB-EC"/>
</dbReference>
<keyword evidence="7 16" id="KW-0349">Heme</keyword>
<evidence type="ECO:0000256" key="5">
    <source>
        <dbReference type="ARBA" id="ARBA00010617"/>
    </source>
</evidence>
<evidence type="ECO:0000256" key="16">
    <source>
        <dbReference type="PIRSR" id="PIRSR602403-1"/>
    </source>
</evidence>
<evidence type="ECO:0000256" key="12">
    <source>
        <dbReference type="ARBA" id="ARBA00023004"/>
    </source>
</evidence>
<evidence type="ECO:0000256" key="9">
    <source>
        <dbReference type="ARBA" id="ARBA00022824"/>
    </source>
</evidence>
<evidence type="ECO:0000256" key="7">
    <source>
        <dbReference type="ARBA" id="ARBA00022617"/>
    </source>
</evidence>
<keyword evidence="19" id="KW-1185">Reference proteome</keyword>
<keyword evidence="11 17" id="KW-0560">Oxidoreductase</keyword>
<dbReference type="GO" id="GO:0005789">
    <property type="term" value="C:endoplasmic reticulum membrane"/>
    <property type="evidence" value="ECO:0007669"/>
    <property type="project" value="UniProtKB-SubCell"/>
</dbReference>
<comment type="caution">
    <text evidence="18">The sequence shown here is derived from an EMBL/GenBank/DDBJ whole genome shotgun (WGS) entry which is preliminary data.</text>
</comment>
<dbReference type="EC" id="1.14.14.1" evidence="6"/>
<dbReference type="PANTHER" id="PTHR24292">
    <property type="entry name" value="CYTOCHROME P450"/>
    <property type="match status" value="1"/>
</dbReference>
<gene>
    <name evidence="18" type="ORF">EEDITHA_LOCUS20188</name>
</gene>
<feature type="binding site" description="axial binding residue" evidence="16">
    <location>
        <position position="477"/>
    </location>
    <ligand>
        <name>heme</name>
        <dbReference type="ChEBI" id="CHEBI:30413"/>
    </ligand>
    <ligandPart>
        <name>Fe</name>
        <dbReference type="ChEBI" id="CHEBI:18248"/>
    </ligandPart>
</feature>
<keyword evidence="13 17" id="KW-0503">Monooxygenase</keyword>
<evidence type="ECO:0000256" key="14">
    <source>
        <dbReference type="ARBA" id="ARBA00023136"/>
    </source>
</evidence>
<comment type="catalytic activity">
    <reaction evidence="15">
        <text>an organic molecule + reduced [NADPH--hemoprotein reductase] + O2 = an alcohol + oxidized [NADPH--hemoprotein reductase] + H2O + H(+)</text>
        <dbReference type="Rhea" id="RHEA:17149"/>
        <dbReference type="Rhea" id="RHEA-COMP:11964"/>
        <dbReference type="Rhea" id="RHEA-COMP:11965"/>
        <dbReference type="ChEBI" id="CHEBI:15377"/>
        <dbReference type="ChEBI" id="CHEBI:15378"/>
        <dbReference type="ChEBI" id="CHEBI:15379"/>
        <dbReference type="ChEBI" id="CHEBI:30879"/>
        <dbReference type="ChEBI" id="CHEBI:57618"/>
        <dbReference type="ChEBI" id="CHEBI:58210"/>
        <dbReference type="ChEBI" id="CHEBI:142491"/>
        <dbReference type="EC" id="1.14.14.1"/>
    </reaction>
</comment>
<dbReference type="GO" id="GO:0005506">
    <property type="term" value="F:iron ion binding"/>
    <property type="evidence" value="ECO:0007669"/>
    <property type="project" value="InterPro"/>
</dbReference>
<dbReference type="SUPFAM" id="SSF48264">
    <property type="entry name" value="Cytochrome P450"/>
    <property type="match status" value="1"/>
</dbReference>
<accession>A0AAU9V716</accession>
<reference evidence="18" key="1">
    <citation type="submission" date="2022-03" db="EMBL/GenBank/DDBJ databases">
        <authorList>
            <person name="Tunstrom K."/>
        </authorList>
    </citation>
    <scope>NUCLEOTIDE SEQUENCE</scope>
</reference>
<evidence type="ECO:0000256" key="6">
    <source>
        <dbReference type="ARBA" id="ARBA00012109"/>
    </source>
</evidence>
<evidence type="ECO:0000256" key="17">
    <source>
        <dbReference type="RuleBase" id="RU000461"/>
    </source>
</evidence>
<evidence type="ECO:0000256" key="4">
    <source>
        <dbReference type="ARBA" id="ARBA00004406"/>
    </source>
</evidence>
<evidence type="ECO:0000313" key="18">
    <source>
        <dbReference type="EMBL" id="CAH2105997.1"/>
    </source>
</evidence>
<dbReference type="PRINTS" id="PR00465">
    <property type="entry name" value="EP450IV"/>
</dbReference>
<evidence type="ECO:0000313" key="19">
    <source>
        <dbReference type="Proteomes" id="UP001153954"/>
    </source>
</evidence>
<dbReference type="PRINTS" id="PR00385">
    <property type="entry name" value="P450"/>
</dbReference>
<comment type="cofactor">
    <cofactor evidence="1 16">
        <name>heme</name>
        <dbReference type="ChEBI" id="CHEBI:30413"/>
    </cofactor>
</comment>
<evidence type="ECO:0000256" key="10">
    <source>
        <dbReference type="ARBA" id="ARBA00022848"/>
    </source>
</evidence>
<dbReference type="CDD" id="cd11056">
    <property type="entry name" value="CYP6-like"/>
    <property type="match status" value="1"/>
</dbReference>
<comment type="function">
    <text evidence="2">May be involved in the metabolism of insect hormones and in the breakdown of synthetic insecticides.</text>
</comment>
<dbReference type="InterPro" id="IPR001128">
    <property type="entry name" value="Cyt_P450"/>
</dbReference>
<dbReference type="PROSITE" id="PS00086">
    <property type="entry name" value="CYTOCHROME_P450"/>
    <property type="match status" value="1"/>
</dbReference>